<reference evidence="12 13" key="1">
    <citation type="submission" date="2016-10" db="EMBL/GenBank/DDBJ databases">
        <authorList>
            <person name="Varghese N."/>
            <person name="Submissions S."/>
        </authorList>
    </citation>
    <scope>NUCLEOTIDE SEQUENCE [LARGE SCALE GENOMIC DNA]</scope>
    <source>
        <strain evidence="12 13">DSM 20586</strain>
    </source>
</reference>
<keyword evidence="4" id="KW-0133">Cell shape</keyword>
<dbReference type="SUPFAM" id="SSF56601">
    <property type="entry name" value="beta-lactamase/transpeptidase-like"/>
    <property type="match status" value="1"/>
</dbReference>
<evidence type="ECO:0000256" key="3">
    <source>
        <dbReference type="ARBA" id="ARBA00022801"/>
    </source>
</evidence>
<keyword evidence="6" id="KW-0961">Cell wall biogenesis/degradation</keyword>
<proteinExistence type="inferred from homology"/>
<protein>
    <submittedName>
        <fullName evidence="12">D-alanyl-D-alanine carboxypeptidase (Penicillin-binding protein 5/6)</fullName>
    </submittedName>
</protein>
<keyword evidence="5" id="KW-0573">Peptidoglycan synthesis</keyword>
<evidence type="ECO:0000256" key="6">
    <source>
        <dbReference type="ARBA" id="ARBA00023316"/>
    </source>
</evidence>
<keyword evidence="2 10" id="KW-0732">Signal</keyword>
<feature type="active site" evidence="7">
    <location>
        <position position="126"/>
    </location>
</feature>
<keyword evidence="3" id="KW-0378">Hydrolase</keyword>
<dbReference type="PANTHER" id="PTHR21581:SF6">
    <property type="entry name" value="TRAFFICKING PROTEIN PARTICLE COMPLEX SUBUNIT 12"/>
    <property type="match status" value="1"/>
</dbReference>
<comment type="caution">
    <text evidence="12">The sequence shown here is derived from an EMBL/GenBank/DDBJ whole genome shotgun (WGS) entry which is preliminary data.</text>
</comment>
<dbReference type="Proteomes" id="UP000183687">
    <property type="component" value="Unassembled WGS sequence"/>
</dbReference>
<dbReference type="GO" id="GO:0008360">
    <property type="term" value="P:regulation of cell shape"/>
    <property type="evidence" value="ECO:0007669"/>
    <property type="project" value="UniProtKB-KW"/>
</dbReference>
<evidence type="ECO:0000313" key="12">
    <source>
        <dbReference type="EMBL" id="SEB41402.1"/>
    </source>
</evidence>
<feature type="active site" description="Acyl-ester intermediate" evidence="7">
    <location>
        <position position="70"/>
    </location>
</feature>
<evidence type="ECO:0000256" key="7">
    <source>
        <dbReference type="PIRSR" id="PIRSR618044-1"/>
    </source>
</evidence>
<evidence type="ECO:0000256" key="1">
    <source>
        <dbReference type="ARBA" id="ARBA00007164"/>
    </source>
</evidence>
<dbReference type="GO" id="GO:0071555">
    <property type="term" value="P:cell wall organization"/>
    <property type="evidence" value="ECO:0007669"/>
    <property type="project" value="UniProtKB-KW"/>
</dbReference>
<comment type="similarity">
    <text evidence="1 9">Belongs to the peptidase S11 family.</text>
</comment>
<accession>A0AB38A4L7</accession>
<feature type="active site" description="Proton acceptor" evidence="7">
    <location>
        <position position="73"/>
    </location>
</feature>
<gene>
    <name evidence="12" type="ORF">SAMN04489746_0136</name>
</gene>
<keyword evidence="12" id="KW-0121">Carboxypeptidase</keyword>
<keyword evidence="12" id="KW-0645">Protease</keyword>
<dbReference type="InterPro" id="IPR001967">
    <property type="entry name" value="Peptidase_S11_N"/>
</dbReference>
<dbReference type="PRINTS" id="PR00725">
    <property type="entry name" value="DADACBPTASE1"/>
</dbReference>
<feature type="signal peptide" evidence="10">
    <location>
        <begin position="1"/>
        <end position="30"/>
    </location>
</feature>
<evidence type="ECO:0000256" key="9">
    <source>
        <dbReference type="RuleBase" id="RU004016"/>
    </source>
</evidence>
<dbReference type="RefSeq" id="WP_002563631.1">
    <property type="nucleotide sequence ID" value="NZ_CALJSN010000005.1"/>
</dbReference>
<dbReference type="GO" id="GO:0009002">
    <property type="term" value="F:serine-type D-Ala-D-Ala carboxypeptidase activity"/>
    <property type="evidence" value="ECO:0007669"/>
    <property type="project" value="InterPro"/>
</dbReference>
<feature type="domain" description="Peptidase S11 D-alanyl-D-alanine carboxypeptidase A N-terminal" evidence="11">
    <location>
        <begin position="36"/>
        <end position="262"/>
    </location>
</feature>
<feature type="chain" id="PRO_5044194933" evidence="10">
    <location>
        <begin position="31"/>
        <end position="383"/>
    </location>
</feature>
<dbReference type="AlphaFoldDB" id="A0AB38A4L7"/>
<dbReference type="InterPro" id="IPR018044">
    <property type="entry name" value="Peptidase_S11"/>
</dbReference>
<evidence type="ECO:0000313" key="13">
    <source>
        <dbReference type="Proteomes" id="UP000183687"/>
    </source>
</evidence>
<sequence>MCRAKQFLTSVLVVAVIISVSLTPLTSAFAAEASTSDEPQLSEAQAAIIADASGQTLWSKNEDMQMSLASVTKIMTAMVALDSGIDLNASYTMTAVDLGPYSQTAGYKENDQATFSDLLDVMLVFSANDAATEIARIVAGHEDKFVELMNKKAQELGMTHTHFTNVHGLEDAGKHYSSVHDMVIMGRYALLHYPLIAQVVTKRSVTVSINNQNKTFESTDQLMETYKGLLGIKTGSVESGTTFLAAAQRRGVRLYAAVLGCQTNDGRFADSAALLDWGFSHMQEQTLATQDTVVRWAPFAYNFSFKCPIYTSEATGAVFDGATLSYDSWQYRTNTLVTAQDAYGVTRWYQGERTVAICSYYAGTPVLGVPSYDIFTTPSFYHA</sequence>
<dbReference type="Pfam" id="PF00768">
    <property type="entry name" value="Peptidase_S11"/>
    <property type="match status" value="1"/>
</dbReference>
<evidence type="ECO:0000256" key="10">
    <source>
        <dbReference type="SAM" id="SignalP"/>
    </source>
</evidence>
<evidence type="ECO:0000256" key="8">
    <source>
        <dbReference type="PIRSR" id="PIRSR618044-2"/>
    </source>
</evidence>
<dbReference type="Gene3D" id="3.40.710.10">
    <property type="entry name" value="DD-peptidase/beta-lactamase superfamily"/>
    <property type="match status" value="1"/>
</dbReference>
<dbReference type="InterPro" id="IPR012338">
    <property type="entry name" value="Beta-lactam/transpept-like"/>
</dbReference>
<dbReference type="GO" id="GO:0006508">
    <property type="term" value="P:proteolysis"/>
    <property type="evidence" value="ECO:0007669"/>
    <property type="project" value="InterPro"/>
</dbReference>
<dbReference type="GO" id="GO:0009252">
    <property type="term" value="P:peptidoglycan biosynthetic process"/>
    <property type="evidence" value="ECO:0007669"/>
    <property type="project" value="UniProtKB-KW"/>
</dbReference>
<name>A0AB38A4L7_9ACTN</name>
<dbReference type="EMBL" id="FNSH01000001">
    <property type="protein sequence ID" value="SEB41402.1"/>
    <property type="molecule type" value="Genomic_DNA"/>
</dbReference>
<evidence type="ECO:0000256" key="4">
    <source>
        <dbReference type="ARBA" id="ARBA00022960"/>
    </source>
</evidence>
<evidence type="ECO:0000256" key="2">
    <source>
        <dbReference type="ARBA" id="ARBA00022729"/>
    </source>
</evidence>
<organism evidence="12 13">
    <name type="scientific">Atopobium minutum</name>
    <dbReference type="NCBI Taxonomy" id="1381"/>
    <lineage>
        <taxon>Bacteria</taxon>
        <taxon>Bacillati</taxon>
        <taxon>Actinomycetota</taxon>
        <taxon>Coriobacteriia</taxon>
        <taxon>Coriobacteriales</taxon>
        <taxon>Atopobiaceae</taxon>
        <taxon>Atopobium</taxon>
    </lineage>
</organism>
<feature type="binding site" evidence="8">
    <location>
        <position position="233"/>
    </location>
    <ligand>
        <name>substrate</name>
    </ligand>
</feature>
<evidence type="ECO:0000256" key="5">
    <source>
        <dbReference type="ARBA" id="ARBA00022984"/>
    </source>
</evidence>
<evidence type="ECO:0000259" key="11">
    <source>
        <dbReference type="Pfam" id="PF00768"/>
    </source>
</evidence>
<dbReference type="PANTHER" id="PTHR21581">
    <property type="entry name" value="D-ALANYL-D-ALANINE CARBOXYPEPTIDASE"/>
    <property type="match status" value="1"/>
</dbReference>